<dbReference type="EMBL" id="CP047121">
    <property type="protein sequence ID" value="QHB51794.1"/>
    <property type="molecule type" value="Genomic_DNA"/>
</dbReference>
<dbReference type="Gene3D" id="3.90.850.10">
    <property type="entry name" value="Fumarylacetoacetase-like, C-terminal domain"/>
    <property type="match status" value="1"/>
</dbReference>
<dbReference type="GeneID" id="69057938"/>
<sequence>MEVTLMDTQKQATLELSAKENAFAKELFNAYQSHRALKESDWKDVVTDEATAYRVQKRFTELKSEEVGGYKVSLTSKQTQDMFDSDSPLYGAQVKSHFVQSPVTLHRAELMEPLAEVEMLFTAKEPLSSKDSLEDLLKKTKVAPAVEVPDSRFSDWFPSLSKYMVMADAAVGGFVVYGQEVEATRLFDHVDDLANVTCQLFHNGQKLKDGASSEVLGNPLNSLHWLVKKLEDQGQPLQAGQRVSSGTFLLPESLTDGEWKATFDQGLGAVFLNVLKD</sequence>
<dbReference type="InterPro" id="IPR036663">
    <property type="entry name" value="Fumarylacetoacetase_C_sf"/>
</dbReference>
<proteinExistence type="predicted"/>
<reference evidence="1 2" key="1">
    <citation type="submission" date="2019-12" db="EMBL/GenBank/DDBJ databases">
        <title>Lactobacillus hilgardii FLUB.</title>
        <authorList>
            <person name="Gustaw K."/>
        </authorList>
    </citation>
    <scope>NUCLEOTIDE SEQUENCE [LARGE SCALE GENOMIC DNA]</scope>
    <source>
        <strain evidence="1 2">FLUB</strain>
    </source>
</reference>
<organism evidence="1 2">
    <name type="scientific">Lentilactobacillus hilgardii</name>
    <name type="common">Lactobacillus hilgardii</name>
    <dbReference type="NCBI Taxonomy" id="1588"/>
    <lineage>
        <taxon>Bacteria</taxon>
        <taxon>Bacillati</taxon>
        <taxon>Bacillota</taxon>
        <taxon>Bacilli</taxon>
        <taxon>Lactobacillales</taxon>
        <taxon>Lactobacillaceae</taxon>
        <taxon>Lentilactobacillus</taxon>
    </lineage>
</organism>
<dbReference type="InterPro" id="IPR050772">
    <property type="entry name" value="Hydratase-Decarb/MhpD_sf"/>
</dbReference>
<accession>A0A6P1ECK0</accession>
<dbReference type="GO" id="GO:0005737">
    <property type="term" value="C:cytoplasm"/>
    <property type="evidence" value="ECO:0007669"/>
    <property type="project" value="TreeGrafter"/>
</dbReference>
<protein>
    <submittedName>
        <fullName evidence="1">2-keto-4-pentenoate hydratase</fullName>
    </submittedName>
</protein>
<dbReference type="PANTHER" id="PTHR30143">
    <property type="entry name" value="ACID HYDRATASE"/>
    <property type="match status" value="1"/>
</dbReference>
<evidence type="ECO:0000313" key="2">
    <source>
        <dbReference type="Proteomes" id="UP000465035"/>
    </source>
</evidence>
<dbReference type="AlphaFoldDB" id="A0A6P1ECK0"/>
<name>A0A6P1ECK0_LENHI</name>
<gene>
    <name evidence="1" type="ORF">GQR93_06160</name>
</gene>
<dbReference type="GO" id="GO:0008684">
    <property type="term" value="F:2-oxopent-4-enoate hydratase activity"/>
    <property type="evidence" value="ECO:0007669"/>
    <property type="project" value="TreeGrafter"/>
</dbReference>
<dbReference type="Proteomes" id="UP000465035">
    <property type="component" value="Chromosome"/>
</dbReference>
<dbReference type="SUPFAM" id="SSF56529">
    <property type="entry name" value="FAH"/>
    <property type="match status" value="1"/>
</dbReference>
<dbReference type="PANTHER" id="PTHR30143:SF0">
    <property type="entry name" value="2-KETO-4-PENTENOATE HYDRATASE"/>
    <property type="match status" value="1"/>
</dbReference>
<dbReference type="SMR" id="A0A6P1ECK0"/>
<dbReference type="RefSeq" id="WP_003553382.1">
    <property type="nucleotide sequence ID" value="NZ_CABKOL010000102.1"/>
</dbReference>
<evidence type="ECO:0000313" key="1">
    <source>
        <dbReference type="EMBL" id="QHB51794.1"/>
    </source>
</evidence>